<evidence type="ECO:0000256" key="10">
    <source>
        <dbReference type="ARBA" id="ARBA00022833"/>
    </source>
</evidence>
<dbReference type="InterPro" id="IPR036855">
    <property type="entry name" value="Znf_CCCH_sf"/>
</dbReference>
<evidence type="ECO:0000256" key="9">
    <source>
        <dbReference type="ARBA" id="ARBA00022771"/>
    </source>
</evidence>
<evidence type="ECO:0000256" key="13">
    <source>
        <dbReference type="ARBA" id="ARBA00023242"/>
    </source>
</evidence>
<evidence type="ECO:0000313" key="21">
    <source>
        <dbReference type="Proteomes" id="UP000015104"/>
    </source>
</evidence>
<dbReference type="InterPro" id="IPR000504">
    <property type="entry name" value="RRM_dom"/>
</dbReference>
<dbReference type="GO" id="GO:0006397">
    <property type="term" value="P:mRNA processing"/>
    <property type="evidence" value="ECO:0007669"/>
    <property type="project" value="UniProtKB-KW"/>
</dbReference>
<evidence type="ECO:0000313" key="20">
    <source>
        <dbReference type="EnsemblMetazoa" id="tetur32g00560.1"/>
    </source>
</evidence>
<keyword evidence="13" id="KW-0539">Nucleus</keyword>
<keyword evidence="5" id="KW-0963">Cytoplasm</keyword>
<reference evidence="21" key="1">
    <citation type="submission" date="2011-08" db="EMBL/GenBank/DDBJ databases">
        <authorList>
            <person name="Rombauts S."/>
        </authorList>
    </citation>
    <scope>NUCLEOTIDE SEQUENCE</scope>
    <source>
        <strain evidence="21">London</strain>
    </source>
</reference>
<dbReference type="GO" id="GO:0071006">
    <property type="term" value="C:U2-type catalytic step 1 spliceosome"/>
    <property type="evidence" value="ECO:0007669"/>
    <property type="project" value="TreeGrafter"/>
</dbReference>
<evidence type="ECO:0000256" key="15">
    <source>
        <dbReference type="PROSITE-ProRule" id="PRU00176"/>
    </source>
</evidence>
<dbReference type="PROSITE" id="PS50103">
    <property type="entry name" value="ZF_C3H1"/>
    <property type="match status" value="1"/>
</dbReference>
<dbReference type="PROSITE" id="PS50102">
    <property type="entry name" value="RRM"/>
    <property type="match status" value="1"/>
</dbReference>
<comment type="similarity">
    <text evidence="3">Belongs to the SLT11 family.</text>
</comment>
<keyword evidence="10 16" id="KW-0862">Zinc</keyword>
<gene>
    <name evidence="20" type="primary">107369485</name>
</gene>
<dbReference type="STRING" id="32264.T1L1R4"/>
<dbReference type="PANTHER" id="PTHR14089:SF6">
    <property type="entry name" value="PRE-MRNA-SPLICING FACTOR RBM22"/>
    <property type="match status" value="1"/>
</dbReference>
<feature type="domain" description="C3H1-type" evidence="19">
    <location>
        <begin position="158"/>
        <end position="185"/>
    </location>
</feature>
<evidence type="ECO:0000256" key="7">
    <source>
        <dbReference type="ARBA" id="ARBA00022723"/>
    </source>
</evidence>
<dbReference type="Pfam" id="PF25584">
    <property type="entry name" value="zf-CCCH_RBM22"/>
    <property type="match status" value="1"/>
</dbReference>
<dbReference type="FunFam" id="3.30.70.330:FF:000476">
    <property type="entry name" value="Zinc finger CCCH domain-containing protein 4"/>
    <property type="match status" value="1"/>
</dbReference>
<dbReference type="KEGG" id="tut:107369485"/>
<dbReference type="EMBL" id="CAEY01000920">
    <property type="status" value="NOT_ANNOTATED_CDS"/>
    <property type="molecule type" value="Genomic_DNA"/>
</dbReference>
<evidence type="ECO:0000256" key="12">
    <source>
        <dbReference type="ARBA" id="ARBA00023187"/>
    </source>
</evidence>
<feature type="region of interest" description="Disordered" evidence="17">
    <location>
        <begin position="349"/>
        <end position="371"/>
    </location>
</feature>
<comment type="subcellular location">
    <subcellularLocation>
        <location evidence="2">Cytoplasm</location>
    </subcellularLocation>
    <subcellularLocation>
        <location evidence="1">Nucleus</location>
    </subcellularLocation>
</comment>
<dbReference type="GO" id="GO:0008380">
    <property type="term" value="P:RNA splicing"/>
    <property type="evidence" value="ECO:0007669"/>
    <property type="project" value="UniProtKB-KW"/>
</dbReference>
<dbReference type="GO" id="GO:0071007">
    <property type="term" value="C:U2-type catalytic step 2 spliceosome"/>
    <property type="evidence" value="ECO:0007669"/>
    <property type="project" value="TreeGrafter"/>
</dbReference>
<keyword evidence="11 15" id="KW-0694">RNA-binding</keyword>
<dbReference type="SUPFAM" id="SSF90229">
    <property type="entry name" value="CCCH zinc finger"/>
    <property type="match status" value="1"/>
</dbReference>
<dbReference type="CDD" id="cd12224">
    <property type="entry name" value="RRM_RBM22"/>
    <property type="match status" value="1"/>
</dbReference>
<dbReference type="Gene3D" id="3.30.70.330">
    <property type="match status" value="1"/>
</dbReference>
<dbReference type="OMA" id="CPLRVQW"/>
<dbReference type="Proteomes" id="UP000015104">
    <property type="component" value="Unassembled WGS sequence"/>
</dbReference>
<dbReference type="GO" id="GO:0017070">
    <property type="term" value="F:U6 snRNA binding"/>
    <property type="evidence" value="ECO:0007669"/>
    <property type="project" value="TreeGrafter"/>
</dbReference>
<dbReference type="eggNOG" id="KOG0153">
    <property type="taxonomic scope" value="Eukaryota"/>
</dbReference>
<reference evidence="20" key="2">
    <citation type="submission" date="2015-06" db="UniProtKB">
        <authorList>
            <consortium name="EnsemblMetazoa"/>
        </authorList>
    </citation>
    <scope>IDENTIFICATION</scope>
</reference>
<sequence length="371" mass="42010">MALSKGTSHYNRQVWEDSSFPILCETCYGDNPYLRMMKDQFGSECKICNRPFTTFRWCPGAKMRYKKTEVCQTCARAKNVCQTCLLDLNFGLPVQVRDNVLNIAQEIPQNEVNREYFNQNLDKAVKESDPSEPWGPHKAQPPSDVLAKLARNSPYYKRNRPHICSFWVKGECKRGAECPYRHEKPSDPEDPLSDQNIKDRYYGKNDPVAEKLLKRVSEMPKPHPPEDKSITTVYIGNVGEIINEKNLRDHFYQFGEIRNVSIVRKQNCAFVTYVTREATEQAIEKSFGKLIINGQKLVIRWGKAQAKRGTVGDGESEKSKVKLAPVPGLPVGSPDYALSAPSTSTAIPQLPGPMIHYPSQDPDQMGSHALK</sequence>
<dbReference type="SMART" id="SM00356">
    <property type="entry name" value="ZnF_C3H1"/>
    <property type="match status" value="1"/>
</dbReference>
<dbReference type="GO" id="GO:0008270">
    <property type="term" value="F:zinc ion binding"/>
    <property type="evidence" value="ECO:0007669"/>
    <property type="project" value="UniProtKB-KW"/>
</dbReference>
<dbReference type="InterPro" id="IPR035979">
    <property type="entry name" value="RBD_domain_sf"/>
</dbReference>
<dbReference type="PANTHER" id="PTHR14089">
    <property type="entry name" value="PRE-MRNA-SPLICING FACTOR RBM22"/>
    <property type="match status" value="1"/>
</dbReference>
<name>T1L1R4_TETUR</name>
<dbReference type="EnsemblMetazoa" id="tetur32g00560.1">
    <property type="protein sequence ID" value="tetur32g00560.1"/>
    <property type="gene ID" value="tetur32g00560"/>
</dbReference>
<dbReference type="OrthoDB" id="10259600at2759"/>
<dbReference type="GO" id="GO:0036002">
    <property type="term" value="F:pre-mRNA binding"/>
    <property type="evidence" value="ECO:0007669"/>
    <property type="project" value="TreeGrafter"/>
</dbReference>
<dbReference type="SMART" id="SM00360">
    <property type="entry name" value="RRM"/>
    <property type="match status" value="1"/>
</dbReference>
<feature type="zinc finger region" description="C3H1-type" evidence="16">
    <location>
        <begin position="158"/>
        <end position="185"/>
    </location>
</feature>
<accession>T1L1R4</accession>
<organism evidence="20 21">
    <name type="scientific">Tetranychus urticae</name>
    <name type="common">Two-spotted spider mite</name>
    <dbReference type="NCBI Taxonomy" id="32264"/>
    <lineage>
        <taxon>Eukaryota</taxon>
        <taxon>Metazoa</taxon>
        <taxon>Ecdysozoa</taxon>
        <taxon>Arthropoda</taxon>
        <taxon>Chelicerata</taxon>
        <taxon>Arachnida</taxon>
        <taxon>Acari</taxon>
        <taxon>Acariformes</taxon>
        <taxon>Trombidiformes</taxon>
        <taxon>Prostigmata</taxon>
        <taxon>Eleutherengona</taxon>
        <taxon>Raphignathae</taxon>
        <taxon>Tetranychoidea</taxon>
        <taxon>Tetranychidae</taxon>
        <taxon>Tetranychus</taxon>
    </lineage>
</organism>
<evidence type="ECO:0000256" key="16">
    <source>
        <dbReference type="PROSITE-ProRule" id="PRU00723"/>
    </source>
</evidence>
<dbReference type="InterPro" id="IPR057674">
    <property type="entry name" value="Znf-CCCH_RBM22"/>
</dbReference>
<keyword evidence="21" id="KW-1185">Reference proteome</keyword>
<feature type="domain" description="RRM" evidence="18">
    <location>
        <begin position="231"/>
        <end position="304"/>
    </location>
</feature>
<dbReference type="HOGENOM" id="CLU_027112_3_0_1"/>
<dbReference type="GO" id="GO:0000974">
    <property type="term" value="C:Prp19 complex"/>
    <property type="evidence" value="ECO:0007669"/>
    <property type="project" value="TreeGrafter"/>
</dbReference>
<keyword evidence="12" id="KW-0508">mRNA splicing</keyword>
<feature type="compositionally biased region" description="Basic and acidic residues" evidence="17">
    <location>
        <begin position="178"/>
        <end position="187"/>
    </location>
</feature>
<dbReference type="Pfam" id="PF21369">
    <property type="entry name" value="STL11_N"/>
    <property type="match status" value="1"/>
</dbReference>
<dbReference type="FunFam" id="4.10.1000.10:FF:000006">
    <property type="entry name" value="Putative pre-mrna-splicing factor rbm22"/>
    <property type="match status" value="1"/>
</dbReference>
<evidence type="ECO:0000256" key="8">
    <source>
        <dbReference type="ARBA" id="ARBA00022728"/>
    </source>
</evidence>
<evidence type="ECO:0000256" key="1">
    <source>
        <dbReference type="ARBA" id="ARBA00004123"/>
    </source>
</evidence>
<evidence type="ECO:0000256" key="14">
    <source>
        <dbReference type="ARBA" id="ARBA00030793"/>
    </source>
</evidence>
<evidence type="ECO:0000256" key="3">
    <source>
        <dbReference type="ARBA" id="ARBA00007781"/>
    </source>
</evidence>
<evidence type="ECO:0000256" key="6">
    <source>
        <dbReference type="ARBA" id="ARBA00022664"/>
    </source>
</evidence>
<dbReference type="InterPro" id="IPR000571">
    <property type="entry name" value="Znf_CCCH"/>
</dbReference>
<keyword evidence="8" id="KW-0747">Spliceosome</keyword>
<keyword evidence="6" id="KW-0507">mRNA processing</keyword>
<evidence type="ECO:0000259" key="18">
    <source>
        <dbReference type="PROSITE" id="PS50102"/>
    </source>
</evidence>
<keyword evidence="9 16" id="KW-0863">Zinc-finger</keyword>
<evidence type="ECO:0000256" key="11">
    <source>
        <dbReference type="ARBA" id="ARBA00022884"/>
    </source>
</evidence>
<proteinExistence type="inferred from homology"/>
<dbReference type="InterPro" id="IPR048995">
    <property type="entry name" value="STL11/RBM22-like_N"/>
</dbReference>
<keyword evidence="7 16" id="KW-0479">Metal-binding</keyword>
<dbReference type="Gene3D" id="4.10.1000.10">
    <property type="entry name" value="Zinc finger, CCCH-type"/>
    <property type="match status" value="1"/>
</dbReference>
<dbReference type="InterPro" id="IPR012677">
    <property type="entry name" value="Nucleotide-bd_a/b_plait_sf"/>
</dbReference>
<protein>
    <recommendedName>
        <fullName evidence="4">Pre-mRNA-splicing factor RBM22</fullName>
    </recommendedName>
    <alternativeName>
        <fullName evidence="14">RNA-binding motif protein 22</fullName>
    </alternativeName>
</protein>
<evidence type="ECO:0000259" key="19">
    <source>
        <dbReference type="PROSITE" id="PS50103"/>
    </source>
</evidence>
<dbReference type="Pfam" id="PF00076">
    <property type="entry name" value="RRM_1"/>
    <property type="match status" value="1"/>
</dbReference>
<evidence type="ECO:0000256" key="17">
    <source>
        <dbReference type="SAM" id="MobiDB-lite"/>
    </source>
</evidence>
<dbReference type="AlphaFoldDB" id="T1L1R4"/>
<feature type="region of interest" description="Disordered" evidence="17">
    <location>
        <begin position="178"/>
        <end position="200"/>
    </location>
</feature>
<dbReference type="SUPFAM" id="SSF54928">
    <property type="entry name" value="RNA-binding domain, RBD"/>
    <property type="match status" value="1"/>
</dbReference>
<dbReference type="InterPro" id="IPR039171">
    <property type="entry name" value="Cwc2/Slt11"/>
</dbReference>
<evidence type="ECO:0000256" key="4">
    <source>
        <dbReference type="ARBA" id="ARBA00020031"/>
    </source>
</evidence>
<evidence type="ECO:0000256" key="2">
    <source>
        <dbReference type="ARBA" id="ARBA00004496"/>
    </source>
</evidence>
<evidence type="ECO:0000256" key="5">
    <source>
        <dbReference type="ARBA" id="ARBA00022490"/>
    </source>
</evidence>